<dbReference type="Pfam" id="PF12796">
    <property type="entry name" value="Ank_2"/>
    <property type="match status" value="1"/>
</dbReference>
<dbReference type="PROSITE" id="PS50088">
    <property type="entry name" value="ANK_REPEAT"/>
    <property type="match status" value="1"/>
</dbReference>
<evidence type="ECO:0000256" key="3">
    <source>
        <dbReference type="PROSITE-ProRule" id="PRU00023"/>
    </source>
</evidence>
<organism evidence="5 6">
    <name type="scientific">Denticeps clupeoides</name>
    <name type="common">denticle herring</name>
    <dbReference type="NCBI Taxonomy" id="299321"/>
    <lineage>
        <taxon>Eukaryota</taxon>
        <taxon>Metazoa</taxon>
        <taxon>Chordata</taxon>
        <taxon>Craniata</taxon>
        <taxon>Vertebrata</taxon>
        <taxon>Euteleostomi</taxon>
        <taxon>Actinopterygii</taxon>
        <taxon>Neopterygii</taxon>
        <taxon>Teleostei</taxon>
        <taxon>Clupei</taxon>
        <taxon>Clupeiformes</taxon>
        <taxon>Denticipitoidei</taxon>
        <taxon>Denticipitidae</taxon>
        <taxon>Denticeps</taxon>
    </lineage>
</organism>
<dbReference type="SMART" id="SM00248">
    <property type="entry name" value="ANK"/>
    <property type="match status" value="3"/>
</dbReference>
<dbReference type="InterPro" id="IPR050776">
    <property type="entry name" value="Ank_Repeat/CDKN_Inhibitor"/>
</dbReference>
<dbReference type="Proteomes" id="UP000694580">
    <property type="component" value="Chromosome 4"/>
</dbReference>
<dbReference type="GO" id="GO:0019901">
    <property type="term" value="F:protein kinase binding"/>
    <property type="evidence" value="ECO:0007669"/>
    <property type="project" value="TreeGrafter"/>
</dbReference>
<evidence type="ECO:0000256" key="1">
    <source>
        <dbReference type="ARBA" id="ARBA00022737"/>
    </source>
</evidence>
<gene>
    <name evidence="5" type="primary">cdkn2a/b</name>
</gene>
<dbReference type="GeneTree" id="ENSGT00940000159801"/>
<dbReference type="GO" id="GO:0005634">
    <property type="term" value="C:nucleus"/>
    <property type="evidence" value="ECO:0007669"/>
    <property type="project" value="TreeGrafter"/>
</dbReference>
<dbReference type="Ensembl" id="ENSDCDT00010001370.1">
    <property type="protein sequence ID" value="ENSDCDP00010001309.1"/>
    <property type="gene ID" value="ENSDCDG00010000693.1"/>
</dbReference>
<keyword evidence="2 3" id="KW-0040">ANK repeat</keyword>
<proteinExistence type="predicted"/>
<dbReference type="GeneID" id="114788659"/>
<dbReference type="Gene3D" id="1.25.40.20">
    <property type="entry name" value="Ankyrin repeat-containing domain"/>
    <property type="match status" value="1"/>
</dbReference>
<keyword evidence="6" id="KW-1185">Reference proteome</keyword>
<dbReference type="SUPFAM" id="SSF48403">
    <property type="entry name" value="Ankyrin repeat"/>
    <property type="match status" value="1"/>
</dbReference>
<evidence type="ECO:0000256" key="2">
    <source>
        <dbReference type="ARBA" id="ARBA00023043"/>
    </source>
</evidence>
<evidence type="ECO:0000313" key="5">
    <source>
        <dbReference type="Ensembl" id="ENSDCDP00010001309.1"/>
    </source>
</evidence>
<feature type="region of interest" description="Disordered" evidence="4">
    <location>
        <begin position="1"/>
        <end position="41"/>
    </location>
</feature>
<dbReference type="InterPro" id="IPR002110">
    <property type="entry name" value="Ankyrin_rpt"/>
</dbReference>
<dbReference type="PANTHER" id="PTHR24201">
    <property type="entry name" value="ANK_REP_REGION DOMAIN-CONTAINING PROTEIN"/>
    <property type="match status" value="1"/>
</dbReference>
<reference evidence="5 6" key="1">
    <citation type="submission" date="2020-06" db="EMBL/GenBank/DDBJ databases">
        <authorList>
            <consortium name="Wellcome Sanger Institute Data Sharing"/>
        </authorList>
    </citation>
    <scope>NUCLEOTIDE SEQUENCE [LARGE SCALE GENOMIC DNA]</scope>
</reference>
<keyword evidence="1" id="KW-0677">Repeat</keyword>
<protein>
    <submittedName>
        <fullName evidence="5">Uncharacterized protein</fullName>
    </submittedName>
</protein>
<dbReference type="GO" id="GO:0008285">
    <property type="term" value="P:negative regulation of cell population proliferation"/>
    <property type="evidence" value="ECO:0007669"/>
    <property type="project" value="TreeGrafter"/>
</dbReference>
<dbReference type="AlphaFoldDB" id="A0AAY3ZXU5"/>
<dbReference type="GO" id="GO:0005737">
    <property type="term" value="C:cytoplasm"/>
    <property type="evidence" value="ECO:0007669"/>
    <property type="project" value="TreeGrafter"/>
</dbReference>
<dbReference type="PANTHER" id="PTHR24201:SF8">
    <property type="entry name" value="CYCLIN-DEPENDENT KINASE 4 INHIBITOR B"/>
    <property type="match status" value="1"/>
</dbReference>
<dbReference type="PROSITE" id="PS50297">
    <property type="entry name" value="ANK_REP_REGION"/>
    <property type="match status" value="1"/>
</dbReference>
<feature type="repeat" description="ANK" evidence="3">
    <location>
        <begin position="75"/>
        <end position="107"/>
    </location>
</feature>
<accession>A0AAY3ZXU5</accession>
<dbReference type="RefSeq" id="XP_028833291.1">
    <property type="nucleotide sequence ID" value="XM_028977458.1"/>
</dbReference>
<evidence type="ECO:0000256" key="4">
    <source>
        <dbReference type="SAM" id="MobiDB-lite"/>
    </source>
</evidence>
<reference evidence="5" key="3">
    <citation type="submission" date="2025-09" db="UniProtKB">
        <authorList>
            <consortium name="Ensembl"/>
        </authorList>
    </citation>
    <scope>IDENTIFICATION</scope>
</reference>
<reference evidence="5" key="2">
    <citation type="submission" date="2025-08" db="UniProtKB">
        <authorList>
            <consortium name="Ensembl"/>
        </authorList>
    </citation>
    <scope>IDENTIFICATION</scope>
</reference>
<dbReference type="GO" id="GO:0004861">
    <property type="term" value="F:cyclin-dependent protein serine/threonine kinase inhibitor activity"/>
    <property type="evidence" value="ECO:0007669"/>
    <property type="project" value="TreeGrafter"/>
</dbReference>
<name>A0AAY3ZXU5_9TELE</name>
<dbReference type="GO" id="GO:2000045">
    <property type="term" value="P:regulation of G1/S transition of mitotic cell cycle"/>
    <property type="evidence" value="ECO:0007669"/>
    <property type="project" value="TreeGrafter"/>
</dbReference>
<dbReference type="InterPro" id="IPR036770">
    <property type="entry name" value="Ankyrin_rpt-contain_sf"/>
</dbReference>
<sequence length="133" mass="14190">MSLAAGRMRPEDELTSAAATGDARRVQSLLQSGADPNRVNKFGRTPLQVMMAGSAAVALLLLQHGGDPNLPDRSTGDTPLHDAARGGFLDTVRALVEFHADPRITDNRGRRPLDVAERAGHDEVAAFLRPRSG</sequence>
<evidence type="ECO:0000313" key="6">
    <source>
        <dbReference type="Proteomes" id="UP000694580"/>
    </source>
</evidence>
<dbReference type="Pfam" id="PF13637">
    <property type="entry name" value="Ank_4"/>
    <property type="match status" value="1"/>
</dbReference>